<proteinExistence type="predicted"/>
<accession>A0A061EXS5</accession>
<evidence type="ECO:0000313" key="5">
    <source>
        <dbReference type="EMBL" id="EOY09177.1"/>
    </source>
</evidence>
<dbReference type="EMBL" id="CM001883">
    <property type="protein sequence ID" value="EOY09177.1"/>
    <property type="molecule type" value="Genomic_DNA"/>
</dbReference>
<dbReference type="Gramene" id="EOY09177">
    <property type="protein sequence ID" value="EOY09177"/>
    <property type="gene ID" value="TCM_024573"/>
</dbReference>
<dbReference type="Proteomes" id="UP000026915">
    <property type="component" value="Chromosome 5"/>
</dbReference>
<dbReference type="Gene3D" id="2.40.50.90">
    <property type="match status" value="1"/>
</dbReference>
<dbReference type="GO" id="GO:0004519">
    <property type="term" value="F:endonuclease activity"/>
    <property type="evidence" value="ECO:0007669"/>
    <property type="project" value="UniProtKB-KW"/>
</dbReference>
<feature type="domain" description="TNase-like" evidence="4">
    <location>
        <begin position="9"/>
        <end position="130"/>
    </location>
</feature>
<sequence>MKYSQTDKQKSRYILYQPLAHGTDCLECLLSFHSASFQNCKNQMSGIDTPKKATPYGKKAKDELIKLMCGKKLRVFVNDIDLYGRYVANMYCDGIFVQEVILRKGLAWHYSMYDHRLELAIISRQHPFHSYTSVENFLRTF</sequence>
<dbReference type="AlphaFoldDB" id="A0A061EXS5"/>
<gene>
    <name evidence="5" type="ORF">TCM_024573</name>
</gene>
<evidence type="ECO:0000313" key="6">
    <source>
        <dbReference type="Proteomes" id="UP000026915"/>
    </source>
</evidence>
<dbReference type="PANTHER" id="PTHR12302">
    <property type="entry name" value="EBNA2 BINDING PROTEIN P100"/>
    <property type="match status" value="1"/>
</dbReference>
<keyword evidence="3" id="KW-0378">Hydrolase</keyword>
<organism evidence="5 6">
    <name type="scientific">Theobroma cacao</name>
    <name type="common">Cacao</name>
    <name type="synonym">Cocoa</name>
    <dbReference type="NCBI Taxonomy" id="3641"/>
    <lineage>
        <taxon>Eukaryota</taxon>
        <taxon>Viridiplantae</taxon>
        <taxon>Streptophyta</taxon>
        <taxon>Embryophyta</taxon>
        <taxon>Tracheophyta</taxon>
        <taxon>Spermatophyta</taxon>
        <taxon>Magnoliopsida</taxon>
        <taxon>eudicotyledons</taxon>
        <taxon>Gunneridae</taxon>
        <taxon>Pentapetalae</taxon>
        <taxon>rosids</taxon>
        <taxon>malvids</taxon>
        <taxon>Malvales</taxon>
        <taxon>Malvaceae</taxon>
        <taxon>Byttnerioideae</taxon>
        <taxon>Theobroma</taxon>
    </lineage>
</organism>
<dbReference type="GO" id="GO:0016787">
    <property type="term" value="F:hydrolase activity"/>
    <property type="evidence" value="ECO:0007669"/>
    <property type="project" value="UniProtKB-KW"/>
</dbReference>
<reference evidence="5 6" key="1">
    <citation type="journal article" date="2013" name="Genome Biol.">
        <title>The genome sequence of the most widely cultivated cacao type and its use to identify candidate genes regulating pod color.</title>
        <authorList>
            <person name="Motamayor J.C."/>
            <person name="Mockaitis K."/>
            <person name="Schmutz J."/>
            <person name="Haiminen N."/>
            <person name="Iii D.L."/>
            <person name="Cornejo O."/>
            <person name="Findley S.D."/>
            <person name="Zheng P."/>
            <person name="Utro F."/>
            <person name="Royaert S."/>
            <person name="Saski C."/>
            <person name="Jenkins J."/>
            <person name="Podicheti R."/>
            <person name="Zhao M."/>
            <person name="Scheffler B.E."/>
            <person name="Stack J.C."/>
            <person name="Feltus F.A."/>
            <person name="Mustiga G.M."/>
            <person name="Amores F."/>
            <person name="Phillips W."/>
            <person name="Marelli J.P."/>
            <person name="May G.D."/>
            <person name="Shapiro H."/>
            <person name="Ma J."/>
            <person name="Bustamante C.D."/>
            <person name="Schnell R.J."/>
            <person name="Main D."/>
            <person name="Gilbert D."/>
            <person name="Parida L."/>
            <person name="Kuhn D.N."/>
        </authorList>
    </citation>
    <scope>NUCLEOTIDE SEQUENCE [LARGE SCALE GENOMIC DNA]</scope>
    <source>
        <strain evidence="6">cv. Matina 1-6</strain>
    </source>
</reference>
<dbReference type="InParanoid" id="A0A061EXS5"/>
<evidence type="ECO:0000256" key="1">
    <source>
        <dbReference type="ARBA" id="ARBA00022722"/>
    </source>
</evidence>
<dbReference type="HOGENOM" id="CLU_1828825_0_0_1"/>
<dbReference type="SUPFAM" id="SSF50199">
    <property type="entry name" value="Staphylococcal nuclease"/>
    <property type="match status" value="1"/>
</dbReference>
<keyword evidence="2" id="KW-0255">Endonuclease</keyword>
<dbReference type="SMART" id="SM00318">
    <property type="entry name" value="SNc"/>
    <property type="match status" value="1"/>
</dbReference>
<dbReference type="Pfam" id="PF00565">
    <property type="entry name" value="SNase"/>
    <property type="match status" value="1"/>
</dbReference>
<protein>
    <submittedName>
        <fullName evidence="5">Ca-2+ dependent nuclease-like protein</fullName>
    </submittedName>
</protein>
<keyword evidence="1" id="KW-0540">Nuclease</keyword>
<evidence type="ECO:0000256" key="3">
    <source>
        <dbReference type="ARBA" id="ARBA00022801"/>
    </source>
</evidence>
<dbReference type="InterPro" id="IPR016071">
    <property type="entry name" value="Staphylococal_nuclease_OB-fold"/>
</dbReference>
<dbReference type="InterPro" id="IPR035437">
    <property type="entry name" value="SNase_OB-fold_sf"/>
</dbReference>
<name>A0A061EXS5_THECC</name>
<evidence type="ECO:0000256" key="2">
    <source>
        <dbReference type="ARBA" id="ARBA00022759"/>
    </source>
</evidence>
<dbReference type="PANTHER" id="PTHR12302:SF3">
    <property type="entry name" value="SERINE_THREONINE-PROTEIN KINASE 31"/>
    <property type="match status" value="1"/>
</dbReference>
<keyword evidence="6" id="KW-1185">Reference proteome</keyword>
<evidence type="ECO:0000259" key="4">
    <source>
        <dbReference type="SMART" id="SM00318"/>
    </source>
</evidence>